<feature type="region of interest" description="Disordered" evidence="1">
    <location>
        <begin position="157"/>
        <end position="177"/>
    </location>
</feature>
<evidence type="ECO:0000313" key="4">
    <source>
        <dbReference type="Proteomes" id="UP000652763"/>
    </source>
</evidence>
<dbReference type="EMBL" id="JACSQC010000003">
    <property type="protein sequence ID" value="MBD8043659.1"/>
    <property type="molecule type" value="Genomic_DNA"/>
</dbReference>
<sequence>MIGSTLLLMVGLVDIAGGLRLGRTLPGRLLFLAAVSVLVMTGLGIPFLAAAACGALAFGWTLSMPAPKPTEGRLDGPSPAVPRLWPVIVLFVLVFGITAFDRTAQSASGFLLDAYSLTALESASSVSVETVVAAAAVAVFLTRSANIVALAALGRAHQDDTRPGNSGRGEASPAATQQPNVWELVIRSRQVASVRAGEKPARGPALKGGRLIGPIERLLIVVLAFAGAPQIIAALAAAKGVVRFPEIAEDRGTGSKAEEFLVGSLASWTLSALAVLYLALVHNG</sequence>
<keyword evidence="2" id="KW-0812">Transmembrane</keyword>
<evidence type="ECO:0000256" key="1">
    <source>
        <dbReference type="SAM" id="MobiDB-lite"/>
    </source>
</evidence>
<evidence type="ECO:0000313" key="3">
    <source>
        <dbReference type="EMBL" id="MBD8043659.1"/>
    </source>
</evidence>
<keyword evidence="2" id="KW-1133">Transmembrane helix</keyword>
<feature type="transmembrane region" description="Helical" evidence="2">
    <location>
        <begin position="6"/>
        <end position="22"/>
    </location>
</feature>
<protein>
    <submittedName>
        <fullName evidence="3">Uncharacterized protein</fullName>
    </submittedName>
</protein>
<reference evidence="3 4" key="1">
    <citation type="submission" date="2020-08" db="EMBL/GenBank/DDBJ databases">
        <title>A Genomic Blueprint of the Chicken Gut Microbiome.</title>
        <authorList>
            <person name="Gilroy R."/>
            <person name="Ravi A."/>
            <person name="Getino M."/>
            <person name="Pursley I."/>
            <person name="Horton D.L."/>
            <person name="Alikhan N.-F."/>
            <person name="Baker D."/>
            <person name="Gharbi K."/>
            <person name="Hall N."/>
            <person name="Watson M."/>
            <person name="Adriaenssens E.M."/>
            <person name="Foster-Nyarko E."/>
            <person name="Jarju S."/>
            <person name="Secka A."/>
            <person name="Antonio M."/>
            <person name="Oren A."/>
            <person name="Chaudhuri R."/>
            <person name="La Ragione R.M."/>
            <person name="Hildebrand F."/>
            <person name="Pallen M.J."/>
        </authorList>
    </citation>
    <scope>NUCLEOTIDE SEQUENCE [LARGE SCALE GENOMIC DNA]</scope>
    <source>
        <strain evidence="3 4">Sa2BUA2</strain>
    </source>
</reference>
<feature type="transmembrane region" description="Helical" evidence="2">
    <location>
        <begin position="80"/>
        <end position="100"/>
    </location>
</feature>
<organism evidence="3 4">
    <name type="scientific">Arthrobacter pullicola</name>
    <dbReference type="NCBI Taxonomy" id="2762224"/>
    <lineage>
        <taxon>Bacteria</taxon>
        <taxon>Bacillati</taxon>
        <taxon>Actinomycetota</taxon>
        <taxon>Actinomycetes</taxon>
        <taxon>Micrococcales</taxon>
        <taxon>Micrococcaceae</taxon>
        <taxon>Arthrobacter</taxon>
    </lineage>
</organism>
<feature type="transmembrane region" description="Helical" evidence="2">
    <location>
        <begin position="29"/>
        <end position="60"/>
    </location>
</feature>
<keyword evidence="2" id="KW-0472">Membrane</keyword>
<gene>
    <name evidence="3" type="ORF">H9638_07510</name>
</gene>
<dbReference type="Proteomes" id="UP000652763">
    <property type="component" value="Unassembled WGS sequence"/>
</dbReference>
<name>A0ABR8YI94_9MICC</name>
<keyword evidence="4" id="KW-1185">Reference proteome</keyword>
<feature type="transmembrane region" description="Helical" evidence="2">
    <location>
        <begin position="260"/>
        <end position="280"/>
    </location>
</feature>
<proteinExistence type="predicted"/>
<comment type="caution">
    <text evidence="3">The sequence shown here is derived from an EMBL/GenBank/DDBJ whole genome shotgun (WGS) entry which is preliminary data.</text>
</comment>
<feature type="transmembrane region" description="Helical" evidence="2">
    <location>
        <begin position="218"/>
        <end position="240"/>
    </location>
</feature>
<dbReference type="RefSeq" id="WP_191746584.1">
    <property type="nucleotide sequence ID" value="NZ_JACSQC010000003.1"/>
</dbReference>
<evidence type="ECO:0000256" key="2">
    <source>
        <dbReference type="SAM" id="Phobius"/>
    </source>
</evidence>
<accession>A0ABR8YI94</accession>